<keyword evidence="2" id="KW-0813">Transport</keyword>
<proteinExistence type="predicted"/>
<dbReference type="AlphaFoldDB" id="A0A3B0V331"/>
<reference evidence="9" key="1">
    <citation type="submission" date="2018-06" db="EMBL/GenBank/DDBJ databases">
        <authorList>
            <person name="Zhirakovskaya E."/>
        </authorList>
    </citation>
    <scope>NUCLEOTIDE SEQUENCE</scope>
</reference>
<feature type="domain" description="Major facilitator superfamily (MFS) profile" evidence="8">
    <location>
        <begin position="21"/>
        <end position="386"/>
    </location>
</feature>
<comment type="subcellular location">
    <subcellularLocation>
        <location evidence="1">Cell membrane</location>
        <topology evidence="1">Multi-pass membrane protein</topology>
    </subcellularLocation>
</comment>
<protein>
    <recommendedName>
        <fullName evidence="8">Major facilitator superfamily (MFS) profile domain-containing protein</fullName>
    </recommendedName>
</protein>
<evidence type="ECO:0000256" key="3">
    <source>
        <dbReference type="ARBA" id="ARBA00022475"/>
    </source>
</evidence>
<feature type="transmembrane region" description="Helical" evidence="7">
    <location>
        <begin position="340"/>
        <end position="357"/>
    </location>
</feature>
<keyword evidence="4 7" id="KW-0812">Transmembrane</keyword>
<evidence type="ECO:0000259" key="8">
    <source>
        <dbReference type="PROSITE" id="PS50850"/>
    </source>
</evidence>
<gene>
    <name evidence="9" type="ORF">MNBD_DELTA03-783</name>
</gene>
<dbReference type="EMBL" id="UOEX01000227">
    <property type="protein sequence ID" value="VAW37918.1"/>
    <property type="molecule type" value="Genomic_DNA"/>
</dbReference>
<accession>A0A3B0V331</accession>
<feature type="transmembrane region" description="Helical" evidence="7">
    <location>
        <begin position="59"/>
        <end position="79"/>
    </location>
</feature>
<name>A0A3B0V331_9ZZZZ</name>
<evidence type="ECO:0000256" key="4">
    <source>
        <dbReference type="ARBA" id="ARBA00022692"/>
    </source>
</evidence>
<feature type="non-terminal residue" evidence="9">
    <location>
        <position position="386"/>
    </location>
</feature>
<feature type="transmembrane region" description="Helical" evidence="7">
    <location>
        <begin position="145"/>
        <end position="170"/>
    </location>
</feature>
<evidence type="ECO:0000256" key="7">
    <source>
        <dbReference type="SAM" id="Phobius"/>
    </source>
</evidence>
<feature type="transmembrane region" description="Helical" evidence="7">
    <location>
        <begin position="21"/>
        <end position="47"/>
    </location>
</feature>
<evidence type="ECO:0000256" key="2">
    <source>
        <dbReference type="ARBA" id="ARBA00022448"/>
    </source>
</evidence>
<feature type="transmembrane region" description="Helical" evidence="7">
    <location>
        <begin position="176"/>
        <end position="195"/>
    </location>
</feature>
<feature type="transmembrane region" description="Helical" evidence="7">
    <location>
        <begin position="207"/>
        <end position="230"/>
    </location>
</feature>
<dbReference type="CDD" id="cd17321">
    <property type="entry name" value="MFS_MMR_MDR_like"/>
    <property type="match status" value="1"/>
</dbReference>
<dbReference type="PANTHER" id="PTHR42718">
    <property type="entry name" value="MAJOR FACILITATOR SUPERFAMILY MULTIDRUG TRANSPORTER MFSC"/>
    <property type="match status" value="1"/>
</dbReference>
<dbReference type="InterPro" id="IPR011701">
    <property type="entry name" value="MFS"/>
</dbReference>
<feature type="transmembrane region" description="Helical" evidence="7">
    <location>
        <begin position="363"/>
        <end position="382"/>
    </location>
</feature>
<evidence type="ECO:0000313" key="9">
    <source>
        <dbReference type="EMBL" id="VAW37918.1"/>
    </source>
</evidence>
<dbReference type="InterPro" id="IPR036259">
    <property type="entry name" value="MFS_trans_sf"/>
</dbReference>
<dbReference type="PROSITE" id="PS50850">
    <property type="entry name" value="MFS"/>
    <property type="match status" value="1"/>
</dbReference>
<evidence type="ECO:0000256" key="1">
    <source>
        <dbReference type="ARBA" id="ARBA00004651"/>
    </source>
</evidence>
<dbReference type="InterPro" id="IPR020846">
    <property type="entry name" value="MFS_dom"/>
</dbReference>
<dbReference type="SUPFAM" id="SSF103473">
    <property type="entry name" value="MFS general substrate transporter"/>
    <property type="match status" value="1"/>
</dbReference>
<dbReference type="PRINTS" id="PR01036">
    <property type="entry name" value="TCRTETB"/>
</dbReference>
<sequence length="386" mass="41627">MLQSVNQKPLNSDKHAYKWHIFTIVAGGVFMATMDSSMVNLALPAIMSDFGTPLKNTEWVSLIYLLVISSTLLIWGNLSDRLGRRLIYPIGLLVFALGSLSCAWSPNFDFLIMARLLQGLGAAMMMSTGPAIIKETFPPLELGRALGLIGTSVSLGLMTGPLVAGVALQFASWRAMFMLTFPIGMLLFFAARRYLPRRQPGEGRLLLAWSPALAWIILLTTASLTVTYAASPACSLTVLTALIVTVLLALICFIRLETGSSLPLLAPGLIARRYMSSALLCAMLSFMQLFAVLIITPFYLDRVLNLPKIQIGLIMMSIPLAAMGLAPLAGWLYGRFTARVLCTLGLFAASCGAWLLSLISPPGWLAVILPLTLIGGGQAIFLSPNS</sequence>
<organism evidence="9">
    <name type="scientific">hydrothermal vent metagenome</name>
    <dbReference type="NCBI Taxonomy" id="652676"/>
    <lineage>
        <taxon>unclassified sequences</taxon>
        <taxon>metagenomes</taxon>
        <taxon>ecological metagenomes</taxon>
    </lineage>
</organism>
<dbReference type="Gene3D" id="1.20.1250.20">
    <property type="entry name" value="MFS general substrate transporter like domains"/>
    <property type="match status" value="1"/>
</dbReference>
<feature type="transmembrane region" description="Helical" evidence="7">
    <location>
        <begin position="236"/>
        <end position="256"/>
    </location>
</feature>
<keyword evidence="3" id="KW-1003">Cell membrane</keyword>
<dbReference type="GO" id="GO:0022857">
    <property type="term" value="F:transmembrane transporter activity"/>
    <property type="evidence" value="ECO:0007669"/>
    <property type="project" value="InterPro"/>
</dbReference>
<keyword evidence="5 7" id="KW-1133">Transmembrane helix</keyword>
<feature type="transmembrane region" description="Helical" evidence="7">
    <location>
        <begin position="112"/>
        <end position="133"/>
    </location>
</feature>
<dbReference type="GO" id="GO:0005886">
    <property type="term" value="C:plasma membrane"/>
    <property type="evidence" value="ECO:0007669"/>
    <property type="project" value="UniProtKB-SubCell"/>
</dbReference>
<evidence type="ECO:0000256" key="6">
    <source>
        <dbReference type="ARBA" id="ARBA00023136"/>
    </source>
</evidence>
<dbReference type="PANTHER" id="PTHR42718:SF46">
    <property type="entry name" value="BLR6921 PROTEIN"/>
    <property type="match status" value="1"/>
</dbReference>
<feature type="transmembrane region" description="Helical" evidence="7">
    <location>
        <begin position="86"/>
        <end position="106"/>
    </location>
</feature>
<keyword evidence="6 7" id="KW-0472">Membrane</keyword>
<dbReference type="Gene3D" id="1.20.1720.10">
    <property type="entry name" value="Multidrug resistance protein D"/>
    <property type="match status" value="1"/>
</dbReference>
<dbReference type="Pfam" id="PF07690">
    <property type="entry name" value="MFS_1"/>
    <property type="match status" value="1"/>
</dbReference>
<evidence type="ECO:0000256" key="5">
    <source>
        <dbReference type="ARBA" id="ARBA00022989"/>
    </source>
</evidence>
<feature type="transmembrane region" description="Helical" evidence="7">
    <location>
        <begin position="311"/>
        <end position="333"/>
    </location>
</feature>
<feature type="transmembrane region" description="Helical" evidence="7">
    <location>
        <begin position="277"/>
        <end position="299"/>
    </location>
</feature>